<proteinExistence type="predicted"/>
<reference evidence="2" key="1">
    <citation type="journal article" date="2020" name="Microbiol. Resour. Announc.">
        <title>Complete Genome Sequence of Adlercreutzia sp. Strain 8CFCBH1, a Potent Producer of Equol, Isolated from Healthy Japanese Feces.</title>
        <authorList>
            <person name="Ogata Y."/>
            <person name="Sakamoto M."/>
            <person name="Ohkuma M."/>
            <person name="Hattori M."/>
            <person name="Suda W."/>
        </authorList>
    </citation>
    <scope>NUCLEOTIDE SEQUENCE [LARGE SCALE GENOMIC DNA]</scope>
    <source>
        <strain evidence="2">8CFCBH1</strain>
    </source>
</reference>
<dbReference type="EMBL" id="AP022829">
    <property type="protein sequence ID" value="BCA88528.1"/>
    <property type="molecule type" value="Genomic_DNA"/>
</dbReference>
<accession>A0A6F8SJR4</accession>
<name>A0A6F8SJR4_9ACTN</name>
<evidence type="ECO:0000313" key="2">
    <source>
        <dbReference type="Proteomes" id="UP000501727"/>
    </source>
</evidence>
<dbReference type="AlphaFoldDB" id="A0A6F8SJR4"/>
<organism evidence="1 2">
    <name type="scientific">Adlercreutzia hattorii</name>
    <dbReference type="NCBI Taxonomy" id="2707299"/>
    <lineage>
        <taxon>Bacteria</taxon>
        <taxon>Bacillati</taxon>
        <taxon>Actinomycetota</taxon>
        <taxon>Coriobacteriia</taxon>
        <taxon>Eggerthellales</taxon>
        <taxon>Eggerthellaceae</taxon>
        <taxon>Adlercreutzia</taxon>
    </lineage>
</organism>
<reference evidence="2" key="2">
    <citation type="submission" date="2020-03" db="EMBL/GenBank/DDBJ databases">
        <title>Complete Genome Sequence of Adlercreutzia sp. strain 8CFCBH1 Producing Equol, Isolated from Healthy Japanese Feces.</title>
        <authorList>
            <person name="Ogata Y."/>
            <person name="Sakamoto M."/>
            <person name="Ohkuma M."/>
            <person name="Hattori M."/>
            <person name="Suda W."/>
        </authorList>
    </citation>
    <scope>NUCLEOTIDE SEQUENCE [LARGE SCALE GENOMIC DNA]</scope>
    <source>
        <strain evidence="2">8CFCBH1</strain>
    </source>
</reference>
<protein>
    <recommendedName>
        <fullName evidence="3">DUF559 domain-containing protein</fullName>
    </recommendedName>
</protein>
<gene>
    <name evidence="1" type="ORF">ADCFC_10260</name>
</gene>
<dbReference type="KEGG" id="ahat:ADCFC_11470"/>
<evidence type="ECO:0008006" key="3">
    <source>
        <dbReference type="Google" id="ProtNLM"/>
    </source>
</evidence>
<dbReference type="Proteomes" id="UP000501727">
    <property type="component" value="Chromosome"/>
</dbReference>
<evidence type="ECO:0000313" key="1">
    <source>
        <dbReference type="EMBL" id="BCA88528.1"/>
    </source>
</evidence>
<sequence length="318" mass="35997">MAMLISGRSALRHIRNERSQRAFPPRTNLRAMPNRFSPPTVSQIDAAQKLLGCRNQPVHCIVSRREDRRKHPDVICHVKSSALARGSFFHHDAELCVSSPEAVFLQIHHSASDIEAIAVGFELCGTYIRVSDEHVIYGIPPVSSVVKIRSYLRRCQHERHAARALRNLDFVCEHSNSIRETALALYLSLPMSRGGAGLPKPILNKSIDVSKLTGVAWREDLRWTDIGWPGLNIGVEYDSDEFHSNPEKLAQDARRRTLLQAAGCEVIVVTNDQFRRISELDKVVKAIYRGMGKYQRCRARGFRLKQAALHKELLRLGR</sequence>
<keyword evidence="2" id="KW-1185">Reference proteome</keyword>
<dbReference type="Gene3D" id="3.40.960.10">
    <property type="entry name" value="VSR Endonuclease"/>
    <property type="match status" value="1"/>
</dbReference>